<feature type="compositionally biased region" description="Low complexity" evidence="1">
    <location>
        <begin position="417"/>
        <end position="430"/>
    </location>
</feature>
<feature type="region of interest" description="Disordered" evidence="1">
    <location>
        <begin position="483"/>
        <end position="515"/>
    </location>
</feature>
<proteinExistence type="predicted"/>
<dbReference type="GO" id="GO:0010972">
    <property type="term" value="P:negative regulation of G2/M transition of mitotic cell cycle"/>
    <property type="evidence" value="ECO:0007669"/>
    <property type="project" value="TreeGrafter"/>
</dbReference>
<protein>
    <recommendedName>
        <fullName evidence="4">Cell cycle inhibitor Nif1</fullName>
    </recommendedName>
</protein>
<dbReference type="SUPFAM" id="SSF81901">
    <property type="entry name" value="HCP-like"/>
    <property type="match status" value="1"/>
</dbReference>
<feature type="compositionally biased region" description="Low complexity" evidence="1">
    <location>
        <begin position="294"/>
        <end position="308"/>
    </location>
</feature>
<accession>A0A2B7YR08</accession>
<dbReference type="EMBL" id="PDNA01000026">
    <property type="protein sequence ID" value="PGH23292.1"/>
    <property type="molecule type" value="Genomic_DNA"/>
</dbReference>
<dbReference type="InterPro" id="IPR052945">
    <property type="entry name" value="Mitotic_Regulator"/>
</dbReference>
<feature type="compositionally biased region" description="Low complexity" evidence="1">
    <location>
        <begin position="701"/>
        <end position="711"/>
    </location>
</feature>
<evidence type="ECO:0000313" key="3">
    <source>
        <dbReference type="Proteomes" id="UP000224634"/>
    </source>
</evidence>
<evidence type="ECO:0000256" key="1">
    <source>
        <dbReference type="SAM" id="MobiDB-lite"/>
    </source>
</evidence>
<comment type="caution">
    <text evidence="2">The sequence shown here is derived from an EMBL/GenBank/DDBJ whole genome shotgun (WGS) entry which is preliminary data.</text>
</comment>
<evidence type="ECO:0000313" key="2">
    <source>
        <dbReference type="EMBL" id="PGH23292.1"/>
    </source>
</evidence>
<name>A0A2B7YR08_POLH7</name>
<feature type="region of interest" description="Disordered" evidence="1">
    <location>
        <begin position="701"/>
        <end position="742"/>
    </location>
</feature>
<feature type="region of interest" description="Disordered" evidence="1">
    <location>
        <begin position="51"/>
        <end position="356"/>
    </location>
</feature>
<feature type="compositionally biased region" description="Polar residues" evidence="1">
    <location>
        <begin position="733"/>
        <end position="742"/>
    </location>
</feature>
<dbReference type="GO" id="GO:0032153">
    <property type="term" value="C:cell division site"/>
    <property type="evidence" value="ECO:0007669"/>
    <property type="project" value="TreeGrafter"/>
</dbReference>
<dbReference type="STRING" id="1447883.A0A2B7YR08"/>
<gene>
    <name evidence="2" type="ORF">AJ80_02708</name>
</gene>
<dbReference type="Proteomes" id="UP000224634">
    <property type="component" value="Unassembled WGS sequence"/>
</dbReference>
<feature type="region of interest" description="Disordered" evidence="1">
    <location>
        <begin position="1"/>
        <end position="32"/>
    </location>
</feature>
<dbReference type="PANTHER" id="PTHR43628">
    <property type="entry name" value="ACTIVATOR OF C KINASE PROTEIN 1-RELATED"/>
    <property type="match status" value="1"/>
</dbReference>
<keyword evidence="3" id="KW-1185">Reference proteome</keyword>
<dbReference type="Pfam" id="PF08238">
    <property type="entry name" value="Sel1"/>
    <property type="match status" value="3"/>
</dbReference>
<dbReference type="InterPro" id="IPR006597">
    <property type="entry name" value="Sel1-like"/>
</dbReference>
<feature type="compositionally biased region" description="Polar residues" evidence="1">
    <location>
        <begin position="435"/>
        <end position="446"/>
    </location>
</feature>
<feature type="compositionally biased region" description="Low complexity" evidence="1">
    <location>
        <begin position="241"/>
        <end position="267"/>
    </location>
</feature>
<dbReference type="OrthoDB" id="2384430at2759"/>
<dbReference type="InterPro" id="IPR011990">
    <property type="entry name" value="TPR-like_helical_dom_sf"/>
</dbReference>
<dbReference type="PANTHER" id="PTHR43628:SF11">
    <property type="entry name" value="PROTEIN DSF2"/>
    <property type="match status" value="1"/>
</dbReference>
<dbReference type="Gene3D" id="1.25.40.10">
    <property type="entry name" value="Tetratricopeptide repeat domain"/>
    <property type="match status" value="1"/>
</dbReference>
<organism evidence="2 3">
    <name type="scientific">Polytolypa hystricis (strain UAMH7299)</name>
    <dbReference type="NCBI Taxonomy" id="1447883"/>
    <lineage>
        <taxon>Eukaryota</taxon>
        <taxon>Fungi</taxon>
        <taxon>Dikarya</taxon>
        <taxon>Ascomycota</taxon>
        <taxon>Pezizomycotina</taxon>
        <taxon>Eurotiomycetes</taxon>
        <taxon>Eurotiomycetidae</taxon>
        <taxon>Onygenales</taxon>
        <taxon>Onygenales incertae sedis</taxon>
        <taxon>Polytolypa</taxon>
    </lineage>
</organism>
<feature type="compositionally biased region" description="Basic residues" evidence="1">
    <location>
        <begin position="717"/>
        <end position="732"/>
    </location>
</feature>
<dbReference type="SMART" id="SM00671">
    <property type="entry name" value="SEL1"/>
    <property type="match status" value="3"/>
</dbReference>
<evidence type="ECO:0008006" key="4">
    <source>
        <dbReference type="Google" id="ProtNLM"/>
    </source>
</evidence>
<feature type="compositionally biased region" description="Polar residues" evidence="1">
    <location>
        <begin position="492"/>
        <end position="515"/>
    </location>
</feature>
<feature type="region of interest" description="Disordered" evidence="1">
    <location>
        <begin position="390"/>
        <end position="458"/>
    </location>
</feature>
<dbReference type="AlphaFoldDB" id="A0A2B7YR08"/>
<sequence length="742" mass="80319">MALEDQSGTPRPRTANLAPSPRVEHFDGEVPPALSPLDAFALQGRLLAKQLDESRKGNRRLSRLAPASVARSLSQPRPGYFRAPSSGDSAKPPPSPSSWDRGIGTTVEEPKFRPQSQHPRLSGIPRSSVPFNRDSESELPPLESSPDNYFDIPRADSPEESSWLNFNSDEDHKGPETGPPVGIGIQGVRRQESSGDSPSRPPVPNTLAPPSASSLRPAGSPGLAHLESSDDDYYTSSNAGSTFSKPRKLSSSSGMSMPHSPMSQISRPRPRSPSPTVELMNSQNPLPRPSFNFSRPLSRSSTSPSLSSIMLAPSELRTEPRSRTMNRGNRPAPIDLEAPSRLAADTAEGDLHSPAPSYIYAKYSLPRGREVARDSIVFSGLQTPLFEWSEPLFESTPPPSATYDNRPARTPSPPAAPQRELSASPAAASKPHPPRTSTAKSISTRDPSPPMPVRHSFDQGTNEVLSVRNSNSHNEMSAALKPGARLDAKASPASSASTVRPHTSRSAKSGSPIPQNTAEYHVAKGIECHENGSLNESTYHLRIAAMQNDPTGMLLYALACRHGWGMRANPTEGVKWLRKAMDSAGLDVTDYDNAAMEPRGRNIQDQKALRAQFALSVYELGVSHLNGWGIDQDKALALRCFEIAGQWGDVDALAEAGYCYAEGIGCKKNLKKAAKLYRAAESKGMSMVGNSWIYKDKYMSDDATASRSRTSASEKKPRNKSRTRSIFGRKKSTPTSSGHHES</sequence>
<reference evidence="2 3" key="1">
    <citation type="submission" date="2017-10" db="EMBL/GenBank/DDBJ databases">
        <title>Comparative genomics in systemic dimorphic fungi from Ajellomycetaceae.</title>
        <authorList>
            <person name="Munoz J.F."/>
            <person name="Mcewen J.G."/>
            <person name="Clay O.K."/>
            <person name="Cuomo C.A."/>
        </authorList>
    </citation>
    <scope>NUCLEOTIDE SEQUENCE [LARGE SCALE GENOMIC DNA]</scope>
    <source>
        <strain evidence="2 3">UAMH7299</strain>
    </source>
</reference>